<dbReference type="GO" id="GO:0032259">
    <property type="term" value="P:methylation"/>
    <property type="evidence" value="ECO:0007669"/>
    <property type="project" value="UniProtKB-KW"/>
</dbReference>
<dbReference type="EMBL" id="LSSL01000611">
    <property type="protein sequence ID" value="OLY84113.1"/>
    <property type="molecule type" value="Genomic_DNA"/>
</dbReference>
<dbReference type="Pfam" id="PF13847">
    <property type="entry name" value="Methyltransf_31"/>
    <property type="match status" value="1"/>
</dbReference>
<feature type="domain" description="BED-type" evidence="13">
    <location>
        <begin position="8"/>
        <end position="50"/>
    </location>
</feature>
<dbReference type="PANTHER" id="PTHR43675:SF8">
    <property type="entry name" value="ARSENITE METHYLTRANSFERASE"/>
    <property type="match status" value="1"/>
</dbReference>
<feature type="region of interest" description="Disordered" evidence="12">
    <location>
        <begin position="797"/>
        <end position="842"/>
    </location>
</feature>
<dbReference type="OrthoDB" id="8300214at2759"/>
<evidence type="ECO:0000259" key="14">
    <source>
        <dbReference type="Pfam" id="PF13847"/>
    </source>
</evidence>
<evidence type="ECO:0000259" key="13">
    <source>
        <dbReference type="Pfam" id="PF02892"/>
    </source>
</evidence>
<dbReference type="InterPro" id="IPR003656">
    <property type="entry name" value="Znf_BED"/>
</dbReference>
<comment type="catalytic activity">
    <reaction evidence="9">
        <text>arsenic triglutathione + [thioredoxin]-dithiol + S-adenosyl-L-methionine + 2 H2O = methylarsonous acid + [thioredoxin]-disulfide + 3 glutathione + S-adenosyl-L-homocysteine + H(+)</text>
        <dbReference type="Rhea" id="RHEA:69460"/>
        <dbReference type="Rhea" id="RHEA-COMP:10698"/>
        <dbReference type="Rhea" id="RHEA-COMP:10700"/>
        <dbReference type="ChEBI" id="CHEBI:15377"/>
        <dbReference type="ChEBI" id="CHEBI:15378"/>
        <dbReference type="ChEBI" id="CHEBI:17826"/>
        <dbReference type="ChEBI" id="CHEBI:29950"/>
        <dbReference type="ChEBI" id="CHEBI:50058"/>
        <dbReference type="ChEBI" id="CHEBI:57856"/>
        <dbReference type="ChEBI" id="CHEBI:57925"/>
        <dbReference type="ChEBI" id="CHEBI:59789"/>
        <dbReference type="ChEBI" id="CHEBI:183640"/>
        <dbReference type="EC" id="2.1.1.137"/>
    </reaction>
</comment>
<keyword evidence="4" id="KW-0863">Zinc-finger</keyword>
<feature type="region of interest" description="Disordered" evidence="12">
    <location>
        <begin position="624"/>
        <end position="647"/>
    </location>
</feature>
<dbReference type="GO" id="GO:0008270">
    <property type="term" value="F:zinc ion binding"/>
    <property type="evidence" value="ECO:0007669"/>
    <property type="project" value="UniProtKB-KW"/>
</dbReference>
<comment type="catalytic activity">
    <reaction evidence="11">
        <text>arsenic triglutathione + 3 [thioredoxin]-dithiol + 3 S-adenosyl-L-methionine = trimethylarsine + 3 [thioredoxin]-disulfide + 3 glutathione + 3 S-adenosyl-L-homocysteine + 3 H(+)</text>
        <dbReference type="Rhea" id="RHEA:69432"/>
        <dbReference type="Rhea" id="RHEA-COMP:10698"/>
        <dbReference type="Rhea" id="RHEA-COMP:10700"/>
        <dbReference type="ChEBI" id="CHEBI:15378"/>
        <dbReference type="ChEBI" id="CHEBI:27130"/>
        <dbReference type="ChEBI" id="CHEBI:29950"/>
        <dbReference type="ChEBI" id="CHEBI:50058"/>
        <dbReference type="ChEBI" id="CHEBI:57856"/>
        <dbReference type="ChEBI" id="CHEBI:57925"/>
        <dbReference type="ChEBI" id="CHEBI:59789"/>
        <dbReference type="ChEBI" id="CHEBI:183640"/>
        <dbReference type="EC" id="2.1.1.137"/>
    </reaction>
</comment>
<dbReference type="Gene3D" id="3.40.50.150">
    <property type="entry name" value="Vaccinia Virus protein VP39"/>
    <property type="match status" value="1"/>
</dbReference>
<protein>
    <recommendedName>
        <fullName evidence="8">Arsenite methyltransferase</fullName>
        <ecNumber evidence="7">2.1.1.137</ecNumber>
    </recommendedName>
</protein>
<dbReference type="InterPro" id="IPR025714">
    <property type="entry name" value="Methyltranfer_dom"/>
</dbReference>
<evidence type="ECO:0000256" key="3">
    <source>
        <dbReference type="ARBA" id="ARBA00022723"/>
    </source>
</evidence>
<keyword evidence="15" id="KW-0489">Methyltransferase</keyword>
<evidence type="ECO:0000256" key="1">
    <source>
        <dbReference type="ARBA" id="ARBA00022679"/>
    </source>
</evidence>
<evidence type="ECO:0000256" key="10">
    <source>
        <dbReference type="ARBA" id="ARBA00047943"/>
    </source>
</evidence>
<proteinExistence type="inferred from homology"/>
<feature type="domain" description="Methyltransferase" evidence="14">
    <location>
        <begin position="228"/>
        <end position="379"/>
    </location>
</feature>
<feature type="compositionally biased region" description="Polar residues" evidence="12">
    <location>
        <begin position="948"/>
        <end position="961"/>
    </location>
</feature>
<dbReference type="Proteomes" id="UP000187455">
    <property type="component" value="Unassembled WGS sequence"/>
</dbReference>
<dbReference type="STRING" id="133383.A0A1R0H4R4"/>
<evidence type="ECO:0000256" key="8">
    <source>
        <dbReference type="ARBA" id="ARBA00034545"/>
    </source>
</evidence>
<keyword evidence="5" id="KW-0862">Zinc</keyword>
<evidence type="ECO:0000256" key="4">
    <source>
        <dbReference type="ARBA" id="ARBA00022771"/>
    </source>
</evidence>
<dbReference type="SMART" id="SM00614">
    <property type="entry name" value="ZnF_BED"/>
    <property type="match status" value="1"/>
</dbReference>
<feature type="compositionally biased region" description="Polar residues" evidence="12">
    <location>
        <begin position="624"/>
        <end position="642"/>
    </location>
</feature>
<feature type="compositionally biased region" description="Polar residues" evidence="12">
    <location>
        <begin position="822"/>
        <end position="842"/>
    </location>
</feature>
<evidence type="ECO:0000256" key="6">
    <source>
        <dbReference type="ARBA" id="ARBA00034487"/>
    </source>
</evidence>
<accession>A0A1R0H4R4</accession>
<dbReference type="AlphaFoldDB" id="A0A1R0H4R4"/>
<dbReference type="GO" id="GO:0003677">
    <property type="term" value="F:DNA binding"/>
    <property type="evidence" value="ECO:0007669"/>
    <property type="project" value="InterPro"/>
</dbReference>
<dbReference type="Pfam" id="PF02892">
    <property type="entry name" value="zf-BED"/>
    <property type="match status" value="1"/>
</dbReference>
<evidence type="ECO:0000256" key="7">
    <source>
        <dbReference type="ARBA" id="ARBA00034521"/>
    </source>
</evidence>
<dbReference type="InterPro" id="IPR026669">
    <property type="entry name" value="Arsenite_MeTrfase-like"/>
</dbReference>
<evidence type="ECO:0000313" key="16">
    <source>
        <dbReference type="Proteomes" id="UP000187455"/>
    </source>
</evidence>
<evidence type="ECO:0000256" key="5">
    <source>
        <dbReference type="ARBA" id="ARBA00022833"/>
    </source>
</evidence>
<gene>
    <name evidence="15" type="ORF">AYI68_g1724</name>
</gene>
<comment type="caution">
    <text evidence="15">The sequence shown here is derived from an EMBL/GenBank/DDBJ whole genome shotgun (WGS) entry which is preliminary data.</text>
</comment>
<evidence type="ECO:0000256" key="2">
    <source>
        <dbReference type="ARBA" id="ARBA00022691"/>
    </source>
</evidence>
<feature type="compositionally biased region" description="Polar residues" evidence="12">
    <location>
        <begin position="73"/>
        <end position="91"/>
    </location>
</feature>
<feature type="compositionally biased region" description="Basic and acidic residues" evidence="12">
    <location>
        <begin position="809"/>
        <end position="821"/>
    </location>
</feature>
<dbReference type="CDD" id="cd02440">
    <property type="entry name" value="AdoMet_MTases"/>
    <property type="match status" value="1"/>
</dbReference>
<feature type="compositionally biased region" description="Polar residues" evidence="12">
    <location>
        <begin position="914"/>
        <end position="923"/>
    </location>
</feature>
<dbReference type="SUPFAM" id="SSF53335">
    <property type="entry name" value="S-adenosyl-L-methionine-dependent methyltransferases"/>
    <property type="match status" value="1"/>
</dbReference>
<dbReference type="InterPro" id="IPR029063">
    <property type="entry name" value="SAM-dependent_MTases_sf"/>
</dbReference>
<comment type="similarity">
    <text evidence="6">Belongs to the methyltransferase superfamily. Arsenite methyltransferase family.</text>
</comment>
<sequence length="973" mass="110040">MAPKHFAPVWKYFERNVPVGKSKHHRAQCIYCGYELSGQPERMRTHLRKCLKISSNERKFILRDIADDSETIDSNSKLDFSNSPSQNNIAESRSIEEQDYSGFSCGINPAITNKFAESKSALNSNNNPLKRHRNDSTCLPGSVQGLLGFPWDRTVRSYMGHNRESDTEIYNKIRSYYSDLKYSDKRQTSIVNKIAPHPIIKSAISLVPKQVSENYRGCGTPIPMGIEGLRVLDLGCGSGRDCYIVSKLVGPTGQVTGIDMTEEVLHIAREHLSEYSDKLGYNPHLKFVKGYIEFLNDAGIYPESIDLCISNSAVNLSPNKKLVFQSVFEILREGGEFYFSDIYADRRLPNHLRSHPTLLTECLGGALYIEDFKRLCEQVGFNDPRQVGPAVPVRIESPELRDLVNTTQFYSITYRMFKHTKPTTTLEPTREDYGQTAVYKGTIEGQRSRIRLDNDWCFETNKTVLVDGNTATILSDSWLQRHFEVRGERSCHFGRFINNVPSKIQYDAWELENEENIFYNSLISVKSPFEGIGSALVRSNNSFNQNDINNYNNSTFDINQSFEFENTSNPVNNSFFIDRNNTHQSQRPDLQNGFYSSNTNFPPPVTIHEPVPTFIISKRNFAGNQHSNSASTSPKINGSVSLNKDDRENSLNRYVPYSPAGHFPSSFSLDRDLHHSTIGDVLNNGGHSKVSFGNFNKRDNHFSPKKNVDSFSHISDYRTSKMLITYHDEHLSSSDQQNHDPNTNPIILDRNNLGRINMAKENVDGFPESLSLNNVNTNEKFKSLGFKGYIHKGSEATDINRRRGSMPGRDSETSKISRSDNSKVINNRDGNIVDNNSYSSPGNIEIDNDNLEDIINLARSLNNHSEPEKNHTADSNKIFPFKHNLKSDYVMRNSNYFDHDPNAENINSKKLQSFSSEPLSSIEKNPMAASGNSRGVPSPHYSQKEIESPTTVQNSISSFSIKHSKLTSDPKDS</sequence>
<keyword evidence="1 15" id="KW-0808">Transferase</keyword>
<dbReference type="EC" id="2.1.1.137" evidence="7"/>
<evidence type="ECO:0000256" key="11">
    <source>
        <dbReference type="ARBA" id="ARBA00048428"/>
    </source>
</evidence>
<evidence type="ECO:0000256" key="9">
    <source>
        <dbReference type="ARBA" id="ARBA00047941"/>
    </source>
</evidence>
<dbReference type="PANTHER" id="PTHR43675">
    <property type="entry name" value="ARSENITE METHYLTRANSFERASE"/>
    <property type="match status" value="1"/>
</dbReference>
<dbReference type="Gene3D" id="3.40.5.100">
    <property type="match status" value="1"/>
</dbReference>
<keyword evidence="2" id="KW-0949">S-adenosyl-L-methionine</keyword>
<evidence type="ECO:0000313" key="15">
    <source>
        <dbReference type="EMBL" id="OLY84113.1"/>
    </source>
</evidence>
<comment type="catalytic activity">
    <reaction evidence="10">
        <text>arsenic triglutathione + 2 [thioredoxin]-dithiol + 2 S-adenosyl-L-methionine + H2O = dimethylarsinous acid + 2 [thioredoxin]-disulfide + 3 glutathione + 2 S-adenosyl-L-homocysteine + 2 H(+)</text>
        <dbReference type="Rhea" id="RHEA:69464"/>
        <dbReference type="Rhea" id="RHEA-COMP:10698"/>
        <dbReference type="Rhea" id="RHEA-COMP:10700"/>
        <dbReference type="ChEBI" id="CHEBI:15377"/>
        <dbReference type="ChEBI" id="CHEBI:15378"/>
        <dbReference type="ChEBI" id="CHEBI:23808"/>
        <dbReference type="ChEBI" id="CHEBI:29950"/>
        <dbReference type="ChEBI" id="CHEBI:50058"/>
        <dbReference type="ChEBI" id="CHEBI:57856"/>
        <dbReference type="ChEBI" id="CHEBI:57925"/>
        <dbReference type="ChEBI" id="CHEBI:59789"/>
        <dbReference type="ChEBI" id="CHEBI:183640"/>
        <dbReference type="EC" id="2.1.1.137"/>
    </reaction>
</comment>
<organism evidence="15 16">
    <name type="scientific">Smittium mucronatum</name>
    <dbReference type="NCBI Taxonomy" id="133383"/>
    <lineage>
        <taxon>Eukaryota</taxon>
        <taxon>Fungi</taxon>
        <taxon>Fungi incertae sedis</taxon>
        <taxon>Zoopagomycota</taxon>
        <taxon>Kickxellomycotina</taxon>
        <taxon>Harpellomycetes</taxon>
        <taxon>Harpellales</taxon>
        <taxon>Legeriomycetaceae</taxon>
        <taxon>Smittium</taxon>
    </lineage>
</organism>
<dbReference type="GO" id="GO:0030791">
    <property type="term" value="F:arsenite methyltransferase activity"/>
    <property type="evidence" value="ECO:0007669"/>
    <property type="project" value="UniProtKB-EC"/>
</dbReference>
<evidence type="ECO:0000256" key="12">
    <source>
        <dbReference type="SAM" id="MobiDB-lite"/>
    </source>
</evidence>
<feature type="region of interest" description="Disordered" evidence="12">
    <location>
        <begin position="914"/>
        <end position="973"/>
    </location>
</feature>
<keyword evidence="16" id="KW-1185">Reference proteome</keyword>
<feature type="region of interest" description="Disordered" evidence="12">
    <location>
        <begin position="73"/>
        <end position="95"/>
    </location>
</feature>
<reference evidence="15 16" key="1">
    <citation type="journal article" date="2016" name="Mol. Biol. Evol.">
        <title>Genome-Wide Survey of Gut Fungi (Harpellales) Reveals the First Horizontally Transferred Ubiquitin Gene from a Mosquito Host.</title>
        <authorList>
            <person name="Wang Y."/>
            <person name="White M.M."/>
            <person name="Kvist S."/>
            <person name="Moncalvo J.M."/>
        </authorList>
    </citation>
    <scope>NUCLEOTIDE SEQUENCE [LARGE SCALE GENOMIC DNA]</scope>
    <source>
        <strain evidence="15 16">ALG-7-W6</strain>
    </source>
</reference>
<name>A0A1R0H4R4_9FUNG</name>
<keyword evidence="3" id="KW-0479">Metal-binding</keyword>